<feature type="coiled-coil region" evidence="1">
    <location>
        <begin position="365"/>
        <end position="392"/>
    </location>
</feature>
<dbReference type="AlphaFoldDB" id="A0A814ALX3"/>
<dbReference type="Proteomes" id="UP000663829">
    <property type="component" value="Unassembled WGS sequence"/>
</dbReference>
<sequence>MNCEEILAHNLESITALSNEDLILLFKALGKHIPEIDARITLLRNLMRQNRNSRTRYKRQIKRLNEKADCLSMIRTHLDAVGDARAVDDNQLQQMNSKLKNASILKEFPFYNFKPTLYTDNRFELIKSINNFNQISNQVNLLEVFHQFSNSSFFNEKQSNILQDLLTNADQLDIINNFLFLFLHNLSLMDIDKDDFGILTKQTEKIEHVLVQNPRSSLYNITFNFSIAIEKIKINHSITPDKSADLDRISQSDNLYDLLNFHSSTSHEQKNVIYTIEQQIDAFNTLNDPLLVEEIFSKLKNYGEINSWSQNKKIIEFVRWTTENLERLEYKTKEHVFCIVKNILQKIIISDLSNALQFLRIVLDYKRTKLEIEKQEKEIESTKLNKETFLENIRSCLDKIRTLLEFINLTKSDDLLGVSENELDELKVTCENVLRTLSNQTEMQKIDRILIALEHQR</sequence>
<evidence type="ECO:0000256" key="1">
    <source>
        <dbReference type="SAM" id="Coils"/>
    </source>
</evidence>
<gene>
    <name evidence="2" type="ORF">GPM918_LOCUS9287</name>
    <name evidence="3" type="ORF">SRO942_LOCUS9288</name>
</gene>
<keyword evidence="4" id="KW-1185">Reference proteome</keyword>
<keyword evidence="1" id="KW-0175">Coiled coil</keyword>
<name>A0A814ALX3_9BILA</name>
<protein>
    <submittedName>
        <fullName evidence="2">Uncharacterized protein</fullName>
    </submittedName>
</protein>
<comment type="caution">
    <text evidence="2">The sequence shown here is derived from an EMBL/GenBank/DDBJ whole genome shotgun (WGS) entry which is preliminary data.</text>
</comment>
<evidence type="ECO:0000313" key="4">
    <source>
        <dbReference type="Proteomes" id="UP000663829"/>
    </source>
</evidence>
<organism evidence="2 4">
    <name type="scientific">Didymodactylos carnosus</name>
    <dbReference type="NCBI Taxonomy" id="1234261"/>
    <lineage>
        <taxon>Eukaryota</taxon>
        <taxon>Metazoa</taxon>
        <taxon>Spiralia</taxon>
        <taxon>Gnathifera</taxon>
        <taxon>Rotifera</taxon>
        <taxon>Eurotatoria</taxon>
        <taxon>Bdelloidea</taxon>
        <taxon>Philodinida</taxon>
        <taxon>Philodinidae</taxon>
        <taxon>Didymodactylos</taxon>
    </lineage>
</organism>
<reference evidence="2" key="1">
    <citation type="submission" date="2021-02" db="EMBL/GenBank/DDBJ databases">
        <authorList>
            <person name="Nowell W R."/>
        </authorList>
    </citation>
    <scope>NUCLEOTIDE SEQUENCE</scope>
</reference>
<dbReference type="Proteomes" id="UP000681722">
    <property type="component" value="Unassembled WGS sequence"/>
</dbReference>
<dbReference type="EMBL" id="CAJOBC010001711">
    <property type="protein sequence ID" value="CAF3694385.1"/>
    <property type="molecule type" value="Genomic_DNA"/>
</dbReference>
<evidence type="ECO:0000313" key="3">
    <source>
        <dbReference type="EMBL" id="CAF3694385.1"/>
    </source>
</evidence>
<evidence type="ECO:0000313" key="2">
    <source>
        <dbReference type="EMBL" id="CAF0913816.1"/>
    </source>
</evidence>
<accession>A0A814ALX3</accession>
<proteinExistence type="predicted"/>
<dbReference type="EMBL" id="CAJNOQ010001711">
    <property type="protein sequence ID" value="CAF0913816.1"/>
    <property type="molecule type" value="Genomic_DNA"/>
</dbReference>